<protein>
    <submittedName>
        <fullName evidence="1">Uncharacterized protein</fullName>
    </submittedName>
</protein>
<dbReference type="EMBL" id="LR796259">
    <property type="protein sequence ID" value="CAB4132225.1"/>
    <property type="molecule type" value="Genomic_DNA"/>
</dbReference>
<gene>
    <name evidence="1" type="ORF">UFOVP139_40</name>
</gene>
<accession>A0A6J5LE05</accession>
<name>A0A6J5LE05_9CAUD</name>
<reference evidence="1" key="1">
    <citation type="submission" date="2020-04" db="EMBL/GenBank/DDBJ databases">
        <authorList>
            <person name="Chiriac C."/>
            <person name="Salcher M."/>
            <person name="Ghai R."/>
            <person name="Kavagutti S V."/>
        </authorList>
    </citation>
    <scope>NUCLEOTIDE SEQUENCE</scope>
</reference>
<sequence length="169" mass="18789">MFKKLSIGGVIDYKILDKQIEFELDAEGRKIQYFNVESKFLDGFIASFGEYSKHFYTSFVSAEADLPPHTDIVDSVSINFYIEAGGYRTVFYNSRDGSSKQVYADHGDGHVYDMADLSELGSFTAEVGDAYILNGKVIHGVSSGSGARKFLQISSNDLDYEKVLSLLKC</sequence>
<proteinExistence type="predicted"/>
<evidence type="ECO:0000313" key="1">
    <source>
        <dbReference type="EMBL" id="CAB4132225.1"/>
    </source>
</evidence>
<organism evidence="1">
    <name type="scientific">uncultured Caudovirales phage</name>
    <dbReference type="NCBI Taxonomy" id="2100421"/>
    <lineage>
        <taxon>Viruses</taxon>
        <taxon>Duplodnaviria</taxon>
        <taxon>Heunggongvirae</taxon>
        <taxon>Uroviricota</taxon>
        <taxon>Caudoviricetes</taxon>
        <taxon>Peduoviridae</taxon>
        <taxon>Maltschvirus</taxon>
        <taxon>Maltschvirus maltsch</taxon>
    </lineage>
</organism>